<dbReference type="FunFam" id="3.40.50.1820:FF:000028">
    <property type="entry name" value="S9 family peptidase"/>
    <property type="match status" value="1"/>
</dbReference>
<dbReference type="Pfam" id="PF07676">
    <property type="entry name" value="PD40"/>
    <property type="match status" value="1"/>
</dbReference>
<feature type="signal peptide" evidence="6">
    <location>
        <begin position="1"/>
        <end position="21"/>
    </location>
</feature>
<dbReference type="InterPro" id="IPR011659">
    <property type="entry name" value="WD40"/>
</dbReference>
<dbReference type="EMBL" id="SLWQ01000007">
    <property type="protein sequence ID" value="TCO38852.1"/>
    <property type="molecule type" value="Genomic_DNA"/>
</dbReference>
<evidence type="ECO:0000259" key="8">
    <source>
        <dbReference type="Pfam" id="PF10647"/>
    </source>
</evidence>
<dbReference type="Pfam" id="PF00326">
    <property type="entry name" value="Peptidase_S9"/>
    <property type="match status" value="1"/>
</dbReference>
<keyword evidence="4" id="KW-0378">Hydrolase</keyword>
<evidence type="ECO:0000256" key="3">
    <source>
        <dbReference type="ARBA" id="ARBA00022729"/>
    </source>
</evidence>
<dbReference type="OrthoDB" id="9812921at2"/>
<feature type="chain" id="PRO_5020232998" evidence="6">
    <location>
        <begin position="22"/>
        <end position="692"/>
    </location>
</feature>
<name>A0A4R2I4Q4_9GAMM</name>
<keyword evidence="10" id="KW-1185">Reference proteome</keyword>
<protein>
    <submittedName>
        <fullName evidence="9">Dipeptidyl aminopeptidase/acylaminoacyl peptidase</fullName>
    </submittedName>
</protein>
<dbReference type="PANTHER" id="PTHR42776">
    <property type="entry name" value="SERINE PEPTIDASE S9 FAMILY MEMBER"/>
    <property type="match status" value="1"/>
</dbReference>
<dbReference type="RefSeq" id="WP_131999033.1">
    <property type="nucleotide sequence ID" value="NZ_SLWQ01000007.1"/>
</dbReference>
<dbReference type="InterPro" id="IPR018910">
    <property type="entry name" value="LpqB_C"/>
</dbReference>
<dbReference type="SUPFAM" id="SSF53474">
    <property type="entry name" value="alpha/beta-Hydrolases"/>
    <property type="match status" value="1"/>
</dbReference>
<comment type="caution">
    <text evidence="9">The sequence shown here is derived from an EMBL/GenBank/DDBJ whole genome shotgun (WGS) entry which is preliminary data.</text>
</comment>
<evidence type="ECO:0000256" key="2">
    <source>
        <dbReference type="ARBA" id="ARBA00022670"/>
    </source>
</evidence>
<evidence type="ECO:0000256" key="6">
    <source>
        <dbReference type="SAM" id="SignalP"/>
    </source>
</evidence>
<evidence type="ECO:0000313" key="9">
    <source>
        <dbReference type="EMBL" id="TCO38852.1"/>
    </source>
</evidence>
<keyword evidence="2" id="KW-0645">Protease</keyword>
<dbReference type="SUPFAM" id="SSF82171">
    <property type="entry name" value="DPP6 N-terminal domain-like"/>
    <property type="match status" value="1"/>
</dbReference>
<dbReference type="Pfam" id="PF10647">
    <property type="entry name" value="Gmad1"/>
    <property type="match status" value="1"/>
</dbReference>
<accession>A0A4R2I4Q4</accession>
<sequence>MKPVLAAAIAAAVALPAAASAASHPFDVHDLVMMDRVSDPALSPDGTRVAFSVRETDYEANKGRNGIWTVPYAGGAPQRLTDKALNASSARWSSDGKALYFLAPKDGTSQLWRIDANGGAATQATSLPLDVNNFRLSPDGKRVLLSLDVFNDCADDADVVACTQKKLDARKADKASGTVYDSIFVRHWDTWADGRRSQLFVADLGADGKPGKLELLTRGIDGDVPSKPFGDDSEYMFSPDGKTVYFNARIAGKSEPWSTNFDIFSVAVEGAHAPKNLTADNPAWDGYPLPSADGRTLYWLAMKRAGFEADRFGIWALDLASGAKREIDPQWDRSASGLRESADGKTLYTATDDWGDHALFAVDVASGKASKLVADGSIAGFDLGAKGLVLARNDFKRPNDLYTARADGKNLRQITHFNADRLKDIRFGDTEFFTFKGYGGDTVQGYVTKPVDYRKGAKYPVAFIVHGGPQGAMTNDFHYRWNPQTYAGQGFAVVTINFHGSTGYGQAFTDRISGDWGGAPLDDLKAGWAAAQQKYAFLDGNRACALGASYGGYMMYWMAGVWNEPWKCIVSHDGVFDSRMMSYSTEELWFDEWEHAGKTQYEDPAGYEKYNPVNHVKDWRVPMLVVHSDQDFRIPLEQGLAAFTALQRRGIPSEFLRFPDENHWVLKPHNSVLWHDTVNAWLKRWTAQDAQQ</sequence>
<dbReference type="Gene3D" id="3.40.50.1820">
    <property type="entry name" value="alpha/beta hydrolase"/>
    <property type="match status" value="1"/>
</dbReference>
<feature type="domain" description="Lipoprotein LpqB C-terminal" evidence="8">
    <location>
        <begin position="36"/>
        <end position="145"/>
    </location>
</feature>
<dbReference type="GO" id="GO:0006508">
    <property type="term" value="P:proteolysis"/>
    <property type="evidence" value="ECO:0007669"/>
    <property type="project" value="UniProtKB-KW"/>
</dbReference>
<proteinExistence type="inferred from homology"/>
<dbReference type="GO" id="GO:0004177">
    <property type="term" value="F:aminopeptidase activity"/>
    <property type="evidence" value="ECO:0007669"/>
    <property type="project" value="UniProtKB-KW"/>
</dbReference>
<keyword evidence="9" id="KW-0031">Aminopeptidase</keyword>
<dbReference type="Gene3D" id="2.120.10.30">
    <property type="entry name" value="TolB, C-terminal domain"/>
    <property type="match status" value="2"/>
</dbReference>
<evidence type="ECO:0000256" key="1">
    <source>
        <dbReference type="ARBA" id="ARBA00010040"/>
    </source>
</evidence>
<feature type="domain" description="Peptidase S9 prolyl oligopeptidase catalytic" evidence="7">
    <location>
        <begin position="478"/>
        <end position="687"/>
    </location>
</feature>
<dbReference type="InterPro" id="IPR001375">
    <property type="entry name" value="Peptidase_S9_cat"/>
</dbReference>
<dbReference type="GO" id="GO:0004252">
    <property type="term" value="F:serine-type endopeptidase activity"/>
    <property type="evidence" value="ECO:0007669"/>
    <property type="project" value="TreeGrafter"/>
</dbReference>
<reference evidence="9 10" key="1">
    <citation type="journal article" date="2015" name="Stand. Genomic Sci.">
        <title>Genomic Encyclopedia of Bacterial and Archaeal Type Strains, Phase III: the genomes of soil and plant-associated and newly described type strains.</title>
        <authorList>
            <person name="Whitman W.B."/>
            <person name="Woyke T."/>
            <person name="Klenk H.P."/>
            <person name="Zhou Y."/>
            <person name="Lilburn T.G."/>
            <person name="Beck B.J."/>
            <person name="De Vos P."/>
            <person name="Vandamme P."/>
            <person name="Eisen J.A."/>
            <person name="Garrity G."/>
            <person name="Hugenholtz P."/>
            <person name="Kyrpides N.C."/>
        </authorList>
    </citation>
    <scope>NUCLEOTIDE SEQUENCE [LARGE SCALE GENOMIC DNA]</scope>
    <source>
        <strain evidence="9 10">A3</strain>
    </source>
</reference>
<dbReference type="AlphaFoldDB" id="A0A4R2I4Q4"/>
<dbReference type="InterPro" id="IPR011042">
    <property type="entry name" value="6-blade_b-propeller_TolB-like"/>
</dbReference>
<evidence type="ECO:0000256" key="4">
    <source>
        <dbReference type="ARBA" id="ARBA00022801"/>
    </source>
</evidence>
<organism evidence="9 10">
    <name type="scientific">Dokdonella fugitiva</name>
    <dbReference type="NCBI Taxonomy" id="328517"/>
    <lineage>
        <taxon>Bacteria</taxon>
        <taxon>Pseudomonadati</taxon>
        <taxon>Pseudomonadota</taxon>
        <taxon>Gammaproteobacteria</taxon>
        <taxon>Lysobacterales</taxon>
        <taxon>Rhodanobacteraceae</taxon>
        <taxon>Dokdonella</taxon>
    </lineage>
</organism>
<comment type="similarity">
    <text evidence="1">Belongs to the peptidase S9C family.</text>
</comment>
<dbReference type="InterPro" id="IPR029058">
    <property type="entry name" value="AB_hydrolase_fold"/>
</dbReference>
<gene>
    <name evidence="9" type="ORF">EV148_107140</name>
</gene>
<evidence type="ECO:0000259" key="7">
    <source>
        <dbReference type="Pfam" id="PF00326"/>
    </source>
</evidence>
<keyword evidence="5" id="KW-0720">Serine protease</keyword>
<dbReference type="PANTHER" id="PTHR42776:SF13">
    <property type="entry name" value="DIPEPTIDYL-PEPTIDASE 5"/>
    <property type="match status" value="1"/>
</dbReference>
<evidence type="ECO:0000256" key="5">
    <source>
        <dbReference type="ARBA" id="ARBA00022825"/>
    </source>
</evidence>
<dbReference type="Proteomes" id="UP000294862">
    <property type="component" value="Unassembled WGS sequence"/>
</dbReference>
<evidence type="ECO:0000313" key="10">
    <source>
        <dbReference type="Proteomes" id="UP000294862"/>
    </source>
</evidence>
<keyword evidence="3 6" id="KW-0732">Signal</keyword>